<dbReference type="SMART" id="SM00422">
    <property type="entry name" value="HTH_MERR"/>
    <property type="match status" value="1"/>
</dbReference>
<organism evidence="4 5">
    <name type="scientific">Halovulum dunhuangense</name>
    <dbReference type="NCBI Taxonomy" id="1505036"/>
    <lineage>
        <taxon>Bacteria</taxon>
        <taxon>Pseudomonadati</taxon>
        <taxon>Pseudomonadota</taxon>
        <taxon>Alphaproteobacteria</taxon>
        <taxon>Rhodobacterales</taxon>
        <taxon>Paracoccaceae</taxon>
        <taxon>Halovulum</taxon>
    </lineage>
</organism>
<dbReference type="PANTHER" id="PTHR30204">
    <property type="entry name" value="REDOX-CYCLING DRUG-SENSING TRANSCRIPTIONAL ACTIVATOR SOXR"/>
    <property type="match status" value="1"/>
</dbReference>
<feature type="domain" description="HTH merR-type" evidence="3">
    <location>
        <begin position="12"/>
        <end position="80"/>
    </location>
</feature>
<evidence type="ECO:0000256" key="2">
    <source>
        <dbReference type="SAM" id="MobiDB-lite"/>
    </source>
</evidence>
<protein>
    <submittedName>
        <fullName evidence="4">MerR family transcriptional regulator</fullName>
    </submittedName>
</protein>
<dbReference type="Gene3D" id="1.10.1660.10">
    <property type="match status" value="1"/>
</dbReference>
<feature type="region of interest" description="Disordered" evidence="2">
    <location>
        <begin position="120"/>
        <end position="228"/>
    </location>
</feature>
<keyword evidence="1" id="KW-0238">DNA-binding</keyword>
<dbReference type="AlphaFoldDB" id="A0A849L1W1"/>
<dbReference type="InterPro" id="IPR047057">
    <property type="entry name" value="MerR_fam"/>
</dbReference>
<dbReference type="InterPro" id="IPR009061">
    <property type="entry name" value="DNA-bd_dom_put_sf"/>
</dbReference>
<dbReference type="EMBL" id="JABFBC010000001">
    <property type="protein sequence ID" value="NNU80221.1"/>
    <property type="molecule type" value="Genomic_DNA"/>
</dbReference>
<proteinExistence type="predicted"/>
<evidence type="ECO:0000256" key="1">
    <source>
        <dbReference type="ARBA" id="ARBA00023125"/>
    </source>
</evidence>
<dbReference type="Pfam" id="PF13411">
    <property type="entry name" value="MerR_1"/>
    <property type="match status" value="1"/>
</dbReference>
<dbReference type="GO" id="GO:0003700">
    <property type="term" value="F:DNA-binding transcription factor activity"/>
    <property type="evidence" value="ECO:0007669"/>
    <property type="project" value="InterPro"/>
</dbReference>
<reference evidence="4 5" key="1">
    <citation type="submission" date="2020-05" db="EMBL/GenBank/DDBJ databases">
        <title>Gimesia benthica sp. nov., a novel planctomycete isolated from a deep-sea water sample of the Northwest Indian Ocean.</title>
        <authorList>
            <person name="Wang J."/>
            <person name="Ruan C."/>
            <person name="Song L."/>
            <person name="Zhu Y."/>
            <person name="Li A."/>
            <person name="Zheng X."/>
            <person name="Wang L."/>
            <person name="Lu Z."/>
            <person name="Huang Y."/>
            <person name="Du W."/>
            <person name="Zhou Y."/>
            <person name="Huang L."/>
            <person name="Dai X."/>
        </authorList>
    </citation>
    <scope>NUCLEOTIDE SEQUENCE [LARGE SCALE GENOMIC DNA]</scope>
    <source>
        <strain evidence="4 5">YYQ-30</strain>
    </source>
</reference>
<dbReference type="SUPFAM" id="SSF46955">
    <property type="entry name" value="Putative DNA-binding domain"/>
    <property type="match status" value="1"/>
</dbReference>
<dbReference type="CDD" id="cd04765">
    <property type="entry name" value="HTH_MlrA-like_sg2"/>
    <property type="match status" value="1"/>
</dbReference>
<sequence length="278" mass="30284">MVVQKSPDAFRTISEVAEILEIPAHVLRFWESRFTQIKPVKRGGGRRYYRPQDIDLLRGIRDLLYRDGMTIKGVQKILRERGVKHVAELGHLSPEEDPVLLAVTADAEVDVAAPPEPEAVEAEALPEPEHIPEEAPAEAAEEAVAADAERDDLVAEPEEEDRAAEEPVPAEAESNGGLPTSAEAGHAAPTAEEAVDEPLAAREEAPASLPVGRPFPSVDLPRPGRGRGRDVQVDLFAHAAARERRPFPPDPARQARAESLRGLLSKFEALRTKMASRS</sequence>
<comment type="caution">
    <text evidence="4">The sequence shown here is derived from an EMBL/GenBank/DDBJ whole genome shotgun (WGS) entry which is preliminary data.</text>
</comment>
<keyword evidence="5" id="KW-1185">Reference proteome</keyword>
<dbReference type="GO" id="GO:0003677">
    <property type="term" value="F:DNA binding"/>
    <property type="evidence" value="ECO:0007669"/>
    <property type="project" value="UniProtKB-KW"/>
</dbReference>
<dbReference type="Proteomes" id="UP000572377">
    <property type="component" value="Unassembled WGS sequence"/>
</dbReference>
<dbReference type="PROSITE" id="PS50937">
    <property type="entry name" value="HTH_MERR_2"/>
    <property type="match status" value="1"/>
</dbReference>
<dbReference type="InterPro" id="IPR000551">
    <property type="entry name" value="MerR-type_HTH_dom"/>
</dbReference>
<gene>
    <name evidence="4" type="ORF">HMH01_07190</name>
</gene>
<feature type="compositionally biased region" description="Acidic residues" evidence="2">
    <location>
        <begin position="154"/>
        <end position="163"/>
    </location>
</feature>
<evidence type="ECO:0000259" key="3">
    <source>
        <dbReference type="PROSITE" id="PS50937"/>
    </source>
</evidence>
<accession>A0A849L1W1</accession>
<name>A0A849L1W1_9RHOB</name>
<dbReference type="PANTHER" id="PTHR30204:SF15">
    <property type="entry name" value="BLL5018 PROTEIN"/>
    <property type="match status" value="1"/>
</dbReference>
<evidence type="ECO:0000313" key="5">
    <source>
        <dbReference type="Proteomes" id="UP000572377"/>
    </source>
</evidence>
<evidence type="ECO:0000313" key="4">
    <source>
        <dbReference type="EMBL" id="NNU80221.1"/>
    </source>
</evidence>